<evidence type="ECO:0000313" key="2">
    <source>
        <dbReference type="Proteomes" id="UP000034894"/>
    </source>
</evidence>
<dbReference type="PROSITE" id="PS51318">
    <property type="entry name" value="TAT"/>
    <property type="match status" value="1"/>
</dbReference>
<accession>A0A0G1DL45</accession>
<evidence type="ECO:0000313" key="1">
    <source>
        <dbReference type="EMBL" id="KKS98292.1"/>
    </source>
</evidence>
<dbReference type="STRING" id="1618443.UV73_C0002G0006"/>
<organism evidence="1 2">
    <name type="scientific">Candidatus Gottesmanbacteria bacterium GW2011_GWA2_43_14</name>
    <dbReference type="NCBI Taxonomy" id="1618443"/>
    <lineage>
        <taxon>Bacteria</taxon>
        <taxon>Candidatus Gottesmaniibacteriota</taxon>
    </lineage>
</organism>
<protein>
    <submittedName>
        <fullName evidence="1">Uncharacterized protein</fullName>
    </submittedName>
</protein>
<sequence>MGIEKSRRMSRRTFLTLAVVGGAAALFSRHKNTVRTLIALSGGTVDCVSGLEKRQGNFPYDTIAVPGAGVVINEDGSAEPNEFEKLRLEAATLAYIYGFAPKIILLDGAMGPQVKSYPIKTYL</sequence>
<comment type="caution">
    <text evidence="1">The sequence shown here is derived from an EMBL/GenBank/DDBJ whole genome shotgun (WGS) entry which is preliminary data.</text>
</comment>
<dbReference type="InterPro" id="IPR006311">
    <property type="entry name" value="TAT_signal"/>
</dbReference>
<dbReference type="AlphaFoldDB" id="A0A0G1DL45"/>
<reference evidence="1 2" key="1">
    <citation type="journal article" date="2015" name="Nature">
        <title>rRNA introns, odd ribosomes, and small enigmatic genomes across a large radiation of phyla.</title>
        <authorList>
            <person name="Brown C.T."/>
            <person name="Hug L.A."/>
            <person name="Thomas B.C."/>
            <person name="Sharon I."/>
            <person name="Castelle C.J."/>
            <person name="Singh A."/>
            <person name="Wilkins M.J."/>
            <person name="Williams K.H."/>
            <person name="Banfield J.F."/>
        </authorList>
    </citation>
    <scope>NUCLEOTIDE SEQUENCE [LARGE SCALE GENOMIC DNA]</scope>
</reference>
<gene>
    <name evidence="1" type="ORF">UV73_C0002G0006</name>
</gene>
<dbReference type="Proteomes" id="UP000034894">
    <property type="component" value="Unassembled WGS sequence"/>
</dbReference>
<name>A0A0G1DL45_9BACT</name>
<proteinExistence type="predicted"/>
<dbReference type="EMBL" id="LCFP01000002">
    <property type="protein sequence ID" value="KKS98292.1"/>
    <property type="molecule type" value="Genomic_DNA"/>
</dbReference>